<sequence length="108" mass="12440">MPTKPIEFLGDSLRSLREFPDDAKRDAGYQLDRVQHGLQPDDFKPMPTIGKGVEEIRVRDDTGAYRVIYTARLADVIYVFHAFQKKTQATSKRDIDLAKQRFALLSRK</sequence>
<dbReference type="RefSeq" id="WP_169707398.1">
    <property type="nucleotide sequence ID" value="NZ_CP051651.1"/>
</dbReference>
<dbReference type="InterPro" id="IPR009241">
    <property type="entry name" value="HigB-like"/>
</dbReference>
<evidence type="ECO:0000313" key="1">
    <source>
        <dbReference type="EMBL" id="QJD69251.1"/>
    </source>
</evidence>
<organism evidence="1 2">
    <name type="scientific">Xanthomonas campestris pv. badrii</name>
    <dbReference type="NCBI Taxonomy" id="149696"/>
    <lineage>
        <taxon>Bacteria</taxon>
        <taxon>Pseudomonadati</taxon>
        <taxon>Pseudomonadota</taxon>
        <taxon>Gammaproteobacteria</taxon>
        <taxon>Lysobacterales</taxon>
        <taxon>Lysobacteraceae</taxon>
        <taxon>Xanthomonas</taxon>
    </lineage>
</organism>
<protein>
    <submittedName>
        <fullName evidence="1">Type II toxin-antitoxin system RelE/ParE family toxin</fullName>
    </submittedName>
</protein>
<dbReference type="AlphaFoldDB" id="A0A7Z2VCS2"/>
<dbReference type="Pfam" id="PF05973">
    <property type="entry name" value="Gp49"/>
    <property type="match status" value="1"/>
</dbReference>
<gene>
    <name evidence="1" type="ORF">HG421_17105</name>
</gene>
<evidence type="ECO:0000313" key="2">
    <source>
        <dbReference type="Proteomes" id="UP000503498"/>
    </source>
</evidence>
<reference evidence="1 2" key="1">
    <citation type="submission" date="2020-04" db="EMBL/GenBank/DDBJ databases">
        <title>Genome-Wide Identification of 5-Methylcytosine Sites in Bacterial Genomes By High-Throughput Sequencing of MspJI Restriction Fragments.</title>
        <authorList>
            <person name="Wu V."/>
        </authorList>
    </citation>
    <scope>NUCLEOTIDE SEQUENCE [LARGE SCALE GENOMIC DNA]</scope>
    <source>
        <strain evidence="1 2">NEB122</strain>
    </source>
</reference>
<accession>A0A7Z2VCS2</accession>
<reference evidence="1 2" key="2">
    <citation type="submission" date="2020-04" db="EMBL/GenBank/DDBJ databases">
        <authorList>
            <person name="Fomenkov A."/>
            <person name="Anton B.P."/>
            <person name="Roberts R.J."/>
        </authorList>
    </citation>
    <scope>NUCLEOTIDE SEQUENCE [LARGE SCALE GENOMIC DNA]</scope>
    <source>
        <strain evidence="1 2">NEB122</strain>
    </source>
</reference>
<dbReference type="EMBL" id="CP051651">
    <property type="protein sequence ID" value="QJD69251.1"/>
    <property type="molecule type" value="Genomic_DNA"/>
</dbReference>
<dbReference type="Proteomes" id="UP000503498">
    <property type="component" value="Chromosome"/>
</dbReference>
<proteinExistence type="predicted"/>
<name>A0A7Z2VCS2_XANCA</name>